<gene>
    <name evidence="9" type="ORF">SAMN05192529_11281</name>
</gene>
<dbReference type="InterPro" id="IPR012910">
    <property type="entry name" value="Plug_dom"/>
</dbReference>
<keyword evidence="2 7" id="KW-0813">Transport</keyword>
<dbReference type="Pfam" id="PF07715">
    <property type="entry name" value="Plug"/>
    <property type="match status" value="1"/>
</dbReference>
<proteinExistence type="inferred from homology"/>
<dbReference type="SUPFAM" id="SSF49464">
    <property type="entry name" value="Carboxypeptidase regulatory domain-like"/>
    <property type="match status" value="1"/>
</dbReference>
<evidence type="ECO:0000256" key="7">
    <source>
        <dbReference type="PROSITE-ProRule" id="PRU01360"/>
    </source>
</evidence>
<comment type="subcellular location">
    <subcellularLocation>
        <location evidence="1 7">Cell outer membrane</location>
        <topology evidence="1 7">Multi-pass membrane protein</topology>
    </subcellularLocation>
</comment>
<evidence type="ECO:0000259" key="8">
    <source>
        <dbReference type="Pfam" id="PF07715"/>
    </source>
</evidence>
<dbReference type="InterPro" id="IPR039426">
    <property type="entry name" value="TonB-dep_rcpt-like"/>
</dbReference>
<dbReference type="Proteomes" id="UP000199041">
    <property type="component" value="Unassembled WGS sequence"/>
</dbReference>
<keyword evidence="5 7" id="KW-0472">Membrane</keyword>
<dbReference type="EMBL" id="FNQY01000012">
    <property type="protein sequence ID" value="SEA28091.1"/>
    <property type="molecule type" value="Genomic_DNA"/>
</dbReference>
<dbReference type="InterPro" id="IPR023996">
    <property type="entry name" value="TonB-dep_OMP_SusC/RagA"/>
</dbReference>
<dbReference type="InterPro" id="IPR036942">
    <property type="entry name" value="Beta-barrel_TonB_sf"/>
</dbReference>
<reference evidence="9 10" key="1">
    <citation type="submission" date="2016-10" db="EMBL/GenBank/DDBJ databases">
        <authorList>
            <person name="de Groot N.N."/>
        </authorList>
    </citation>
    <scope>NUCLEOTIDE SEQUENCE [LARGE SCALE GENOMIC DNA]</scope>
    <source>
        <strain evidence="9 10">Vu-144</strain>
    </source>
</reference>
<dbReference type="InterPro" id="IPR037066">
    <property type="entry name" value="Plug_dom_sf"/>
</dbReference>
<dbReference type="Gene3D" id="2.170.130.10">
    <property type="entry name" value="TonB-dependent receptor, plug domain"/>
    <property type="match status" value="1"/>
</dbReference>
<dbReference type="SUPFAM" id="SSF56935">
    <property type="entry name" value="Porins"/>
    <property type="match status" value="1"/>
</dbReference>
<organism evidence="9 10">
    <name type="scientific">Arachidicoccus rhizosphaerae</name>
    <dbReference type="NCBI Taxonomy" id="551991"/>
    <lineage>
        <taxon>Bacteria</taxon>
        <taxon>Pseudomonadati</taxon>
        <taxon>Bacteroidota</taxon>
        <taxon>Chitinophagia</taxon>
        <taxon>Chitinophagales</taxon>
        <taxon>Chitinophagaceae</taxon>
        <taxon>Arachidicoccus</taxon>
    </lineage>
</organism>
<dbReference type="NCBIfam" id="TIGR04056">
    <property type="entry name" value="OMP_RagA_SusC"/>
    <property type="match status" value="1"/>
</dbReference>
<protein>
    <submittedName>
        <fullName evidence="9">TonB-linked outer membrane protein, SusC/RagA family</fullName>
    </submittedName>
</protein>
<dbReference type="Gene3D" id="2.40.170.20">
    <property type="entry name" value="TonB-dependent receptor, beta-barrel domain"/>
    <property type="match status" value="1"/>
</dbReference>
<evidence type="ECO:0000256" key="6">
    <source>
        <dbReference type="ARBA" id="ARBA00023237"/>
    </source>
</evidence>
<evidence type="ECO:0000313" key="9">
    <source>
        <dbReference type="EMBL" id="SEA28091.1"/>
    </source>
</evidence>
<dbReference type="NCBIfam" id="TIGR04057">
    <property type="entry name" value="SusC_RagA_signa"/>
    <property type="match status" value="1"/>
</dbReference>
<dbReference type="GO" id="GO:0009279">
    <property type="term" value="C:cell outer membrane"/>
    <property type="evidence" value="ECO:0007669"/>
    <property type="project" value="UniProtKB-SubCell"/>
</dbReference>
<evidence type="ECO:0000256" key="5">
    <source>
        <dbReference type="ARBA" id="ARBA00023136"/>
    </source>
</evidence>
<keyword evidence="10" id="KW-1185">Reference proteome</keyword>
<name>A0A1H3ZXC4_9BACT</name>
<dbReference type="RefSeq" id="WP_091398363.1">
    <property type="nucleotide sequence ID" value="NZ_FNQY01000012.1"/>
</dbReference>
<dbReference type="OrthoDB" id="9768177at2"/>
<dbReference type="InterPro" id="IPR023997">
    <property type="entry name" value="TonB-dep_OMP_SusC/RagA_CS"/>
</dbReference>
<evidence type="ECO:0000256" key="1">
    <source>
        <dbReference type="ARBA" id="ARBA00004571"/>
    </source>
</evidence>
<dbReference type="InterPro" id="IPR008969">
    <property type="entry name" value="CarboxyPept-like_regulatory"/>
</dbReference>
<dbReference type="AlphaFoldDB" id="A0A1H3ZXC4"/>
<keyword evidence="6 7" id="KW-0998">Cell outer membrane</keyword>
<keyword evidence="4 7" id="KW-0812">Transmembrane</keyword>
<dbReference type="Pfam" id="PF13715">
    <property type="entry name" value="CarbopepD_reg_2"/>
    <property type="match status" value="1"/>
</dbReference>
<accession>A0A1H3ZXC4</accession>
<evidence type="ECO:0000256" key="3">
    <source>
        <dbReference type="ARBA" id="ARBA00022452"/>
    </source>
</evidence>
<dbReference type="PROSITE" id="PS52016">
    <property type="entry name" value="TONB_DEPENDENT_REC_3"/>
    <property type="match status" value="1"/>
</dbReference>
<dbReference type="STRING" id="551991.SAMN05192529_11281"/>
<comment type="similarity">
    <text evidence="7">Belongs to the TonB-dependent receptor family.</text>
</comment>
<evidence type="ECO:0000256" key="4">
    <source>
        <dbReference type="ARBA" id="ARBA00022692"/>
    </source>
</evidence>
<evidence type="ECO:0000256" key="2">
    <source>
        <dbReference type="ARBA" id="ARBA00022448"/>
    </source>
</evidence>
<keyword evidence="3 7" id="KW-1134">Transmembrane beta strand</keyword>
<sequence length="1063" mass="119137">MSKSILFIFLCLNMYNMVNGQDLTIKVKDVSTGQPIPGVSLELRNSGIHRMTDDNGTALIPMKFKEDTLVAQMVGYKILFRKIDSTSPHNLIEYLEATDYSLENVTVQTGYQHISKERATGSYEYLDSKILNQQTGSNILDRLNGVANNVVFDNDGNRQQPITIRGLSTINGLRSPLIVVDNFTYEGSVSNINPNDVESVTVLKDAAATSIWGVRAGNGVIVITTKKGSQSGKQSVSFNADMITSGKPNLFYLRPIASSDLIDVEQMLFEKGYYNDKESASSFPALSPVVELLIKKRDGLISAVDFDQQINDLRLHDVRNDLEKYMYRKPFTQQYALNFSGGTQNVSYYFSGGYDRNMDNLGGINNRTTLRSELSIRLAPRLSVNSSVAINLISSKTGAHGYSYLTNNTGGPIYTYTRLADNLGQPLSFAKNYRQSFIDTAGGGKLLDWNYYPLQDYKHDFTKTFISDIVANSSWKYSINKMLSLNFYYQYERQSTQNKNLSDIQSFAARDMINLFTQFDAFGELVYNVPNGGILNRSDATIESNNGRLQVNFDHSWGNSDLTAIAGAEIRQVHTFSGSATTYGYDDDFLSYKSVDYVDYFTTYLGGYQNIADGTSFADRTNRYLSGYINAAYSYKGRYSVSGSMRKDQSNLFGVKANDKGIPLWSGGLAWELSKEGFYNFNAIPYLKFRATYGFSGNVDPSRSAVTTEQYLDLPASYSGFQQARILQYGNPDLRWEKIAMTNIAVDFASRNHTISGSFEYYLKHGTDLYGITPIDPTAGISDGTSIMKNVASMIGRGWELSLTTRNLKGELGWHTTLLFSHSVSKTEAYYLNPALPSSFISNGNTINPMNGFDLYSIISYKWGGLDPMTGDPIGYLNGEKSKDYQAIYNAKDKDDLIYDGSAIPKYTGALRNTFDWKGFELDVNITSAFGFYFRRSSIDYGGLFSMDAGNADYAGRWQKPGDEKHTNIPSMIYPDNSYRDLFYLYSEANVEKGDYIRIQYINLTYTFPKVSKRPNILNSLQIYLNAANLGLLWRSNDVGIDPQYIDVTPQPKTYTIGIKCNF</sequence>
<evidence type="ECO:0000313" key="10">
    <source>
        <dbReference type="Proteomes" id="UP000199041"/>
    </source>
</evidence>
<feature type="domain" description="TonB-dependent receptor plug" evidence="8">
    <location>
        <begin position="116"/>
        <end position="220"/>
    </location>
</feature>